<dbReference type="PANTHER" id="PTHR30204">
    <property type="entry name" value="REDOX-CYCLING DRUG-SENSING TRANSCRIPTIONAL ACTIVATOR SOXR"/>
    <property type="match status" value="1"/>
</dbReference>
<name>A0ABQ4CSZ9_9ACTN</name>
<keyword evidence="7" id="KW-1185">Reference proteome</keyword>
<sequence length="153" mass="17254">MPPAKELTIGELSDRSGVPQSALRFYERQGLIFSRRTTGNQRRYDRTTLRRIAFIRASQRVGIPLAQVGEVLGLLPAGEPPTREFWIRASACWSEALDDRIAQLQRMRDRFTRCTGCGCLSFDECALVNPDDTLRTRGPGAHLLDALVPRREP</sequence>
<dbReference type="SUPFAM" id="SSF46955">
    <property type="entry name" value="Putative DNA-binding domain"/>
    <property type="match status" value="1"/>
</dbReference>
<dbReference type="InterPro" id="IPR000551">
    <property type="entry name" value="MerR-type_HTH_dom"/>
</dbReference>
<dbReference type="NCBIfam" id="TIGR01950">
    <property type="entry name" value="SoxR"/>
    <property type="match status" value="1"/>
</dbReference>
<evidence type="ECO:0000313" key="7">
    <source>
        <dbReference type="Proteomes" id="UP000604117"/>
    </source>
</evidence>
<keyword evidence="2" id="KW-0408">Iron</keyword>
<evidence type="ECO:0000256" key="3">
    <source>
        <dbReference type="ARBA" id="ARBA00023014"/>
    </source>
</evidence>
<dbReference type="EMBL" id="BONE01000030">
    <property type="protein sequence ID" value="GIF74410.1"/>
    <property type="molecule type" value="Genomic_DNA"/>
</dbReference>
<dbReference type="SMART" id="SM00422">
    <property type="entry name" value="HTH_MERR"/>
    <property type="match status" value="1"/>
</dbReference>
<dbReference type="Proteomes" id="UP000604117">
    <property type="component" value="Unassembled WGS sequence"/>
</dbReference>
<reference evidence="6 7" key="1">
    <citation type="submission" date="2021-01" db="EMBL/GenBank/DDBJ databases">
        <title>Whole genome shotgun sequence of Asanoa siamensis NBRC 107932.</title>
        <authorList>
            <person name="Komaki H."/>
            <person name="Tamura T."/>
        </authorList>
    </citation>
    <scope>NUCLEOTIDE SEQUENCE [LARGE SCALE GENOMIC DNA]</scope>
    <source>
        <strain evidence="6 7">NBRC 107932</strain>
    </source>
</reference>
<keyword evidence="1" id="KW-0479">Metal-binding</keyword>
<dbReference type="InterPro" id="IPR010211">
    <property type="entry name" value="Redox-sen_tscrpt-act_SoxR"/>
</dbReference>
<comment type="caution">
    <text evidence="6">The sequence shown here is derived from an EMBL/GenBank/DDBJ whole genome shotgun (WGS) entry which is preliminary data.</text>
</comment>
<evidence type="ECO:0000313" key="6">
    <source>
        <dbReference type="EMBL" id="GIF74410.1"/>
    </source>
</evidence>
<evidence type="ECO:0000256" key="4">
    <source>
        <dbReference type="ARBA" id="ARBA00023125"/>
    </source>
</evidence>
<dbReference type="RefSeq" id="WP_203714943.1">
    <property type="nucleotide sequence ID" value="NZ_BONE01000030.1"/>
</dbReference>
<dbReference type="PROSITE" id="PS50937">
    <property type="entry name" value="HTH_MERR_2"/>
    <property type="match status" value="1"/>
</dbReference>
<proteinExistence type="predicted"/>
<gene>
    <name evidence="6" type="ORF">Asi02nite_39280</name>
</gene>
<dbReference type="InterPro" id="IPR047057">
    <property type="entry name" value="MerR_fam"/>
</dbReference>
<dbReference type="PRINTS" id="PR00040">
    <property type="entry name" value="HTHMERR"/>
</dbReference>
<evidence type="ECO:0000256" key="2">
    <source>
        <dbReference type="ARBA" id="ARBA00023004"/>
    </source>
</evidence>
<dbReference type="PANTHER" id="PTHR30204:SF0">
    <property type="entry name" value="REDOX-SENSITIVE TRANSCRIPTIONAL ACTIVATOR SOXR"/>
    <property type="match status" value="1"/>
</dbReference>
<dbReference type="Pfam" id="PF13411">
    <property type="entry name" value="MerR_1"/>
    <property type="match status" value="1"/>
</dbReference>
<dbReference type="InterPro" id="IPR009061">
    <property type="entry name" value="DNA-bd_dom_put_sf"/>
</dbReference>
<evidence type="ECO:0000256" key="1">
    <source>
        <dbReference type="ARBA" id="ARBA00022714"/>
    </source>
</evidence>
<organism evidence="6 7">
    <name type="scientific">Asanoa siamensis</name>
    <dbReference type="NCBI Taxonomy" id="926357"/>
    <lineage>
        <taxon>Bacteria</taxon>
        <taxon>Bacillati</taxon>
        <taxon>Actinomycetota</taxon>
        <taxon>Actinomycetes</taxon>
        <taxon>Micromonosporales</taxon>
        <taxon>Micromonosporaceae</taxon>
        <taxon>Asanoa</taxon>
    </lineage>
</organism>
<keyword evidence="4" id="KW-0238">DNA-binding</keyword>
<evidence type="ECO:0000259" key="5">
    <source>
        <dbReference type="PROSITE" id="PS50937"/>
    </source>
</evidence>
<protein>
    <submittedName>
        <fullName evidence="6">MerR family transcriptional regulator</fullName>
    </submittedName>
</protein>
<feature type="domain" description="HTH merR-type" evidence="5">
    <location>
        <begin position="6"/>
        <end position="74"/>
    </location>
</feature>
<keyword evidence="3" id="KW-0411">Iron-sulfur</keyword>
<accession>A0ABQ4CSZ9</accession>
<dbReference type="Gene3D" id="1.10.1660.10">
    <property type="match status" value="1"/>
</dbReference>
<keyword evidence="1" id="KW-0001">2Fe-2S</keyword>